<dbReference type="InterPro" id="IPR001753">
    <property type="entry name" value="Enoyl-CoA_hydra/iso"/>
</dbReference>
<evidence type="ECO:0000256" key="1">
    <source>
        <dbReference type="ARBA" id="ARBA00005254"/>
    </source>
</evidence>
<comment type="similarity">
    <text evidence="1 3">Belongs to the enoyl-CoA hydratase/isomerase family.</text>
</comment>
<dbReference type="InterPro" id="IPR014748">
    <property type="entry name" value="Enoyl-CoA_hydra_C"/>
</dbReference>
<dbReference type="FunFam" id="1.10.12.10:FF:000001">
    <property type="entry name" value="Probable enoyl-CoA hydratase, mitochondrial"/>
    <property type="match status" value="1"/>
</dbReference>
<evidence type="ECO:0000256" key="3">
    <source>
        <dbReference type="RuleBase" id="RU003707"/>
    </source>
</evidence>
<dbReference type="Pfam" id="PF00378">
    <property type="entry name" value="ECH_1"/>
    <property type="match status" value="1"/>
</dbReference>
<evidence type="ECO:0008006" key="6">
    <source>
        <dbReference type="Google" id="ProtNLM"/>
    </source>
</evidence>
<accession>A0A2N3NL97</accession>
<dbReference type="Gene3D" id="3.90.226.10">
    <property type="entry name" value="2-enoyl-CoA Hydratase, Chain A, domain 1"/>
    <property type="match status" value="1"/>
</dbReference>
<dbReference type="InParanoid" id="A0A2N3NL97"/>
<reference evidence="4 5" key="1">
    <citation type="journal article" date="2017" name="G3 (Bethesda)">
        <title>First Draft Genome Sequence of the Pathogenic Fungus Lomentospora prolificans (Formerly Scedosporium prolificans).</title>
        <authorList>
            <person name="Luo R."/>
            <person name="Zimin A."/>
            <person name="Workman R."/>
            <person name="Fan Y."/>
            <person name="Pertea G."/>
            <person name="Grossman N."/>
            <person name="Wear M.P."/>
            <person name="Jia B."/>
            <person name="Miller H."/>
            <person name="Casadevall A."/>
            <person name="Timp W."/>
            <person name="Zhang S.X."/>
            <person name="Salzberg S.L."/>
        </authorList>
    </citation>
    <scope>NUCLEOTIDE SEQUENCE [LARGE SCALE GENOMIC DNA]</scope>
    <source>
        <strain evidence="4 5">JHH-5317</strain>
    </source>
</reference>
<protein>
    <recommendedName>
        <fullName evidence="6">Enoyl-CoA hydratase</fullName>
    </recommendedName>
</protein>
<dbReference type="SUPFAM" id="SSF52096">
    <property type="entry name" value="ClpP/crotonase"/>
    <property type="match status" value="1"/>
</dbReference>
<organism evidence="4 5">
    <name type="scientific">Lomentospora prolificans</name>
    <dbReference type="NCBI Taxonomy" id="41688"/>
    <lineage>
        <taxon>Eukaryota</taxon>
        <taxon>Fungi</taxon>
        <taxon>Dikarya</taxon>
        <taxon>Ascomycota</taxon>
        <taxon>Pezizomycotina</taxon>
        <taxon>Sordariomycetes</taxon>
        <taxon>Hypocreomycetidae</taxon>
        <taxon>Microascales</taxon>
        <taxon>Microascaceae</taxon>
        <taxon>Lomentospora</taxon>
    </lineage>
</organism>
<sequence length="257" mass="27357">MAVTPNLVVVSAPTAKIRVLTLNRPQKRNALSQALIQELLDELSKASKDPDVRAVVLTGGDTFFSAGADIGEIAALDGESARKCRYLENLCHGIASVQIPILAAVEGIALGGGFELALMCDMIIASNTATFGFPEVKIGLIPGAGGTQRLTNVVGKYRAMEMILLGNSIGAEEASKLGLVSRLVPANSVLKNAIDVAKLLAEQSPSAVLLAKEAICRADELGRDDRFERSLYYAAFGTQDKIEGTSSFLEKRVPKWR</sequence>
<dbReference type="Gene3D" id="1.10.12.10">
    <property type="entry name" value="Lyase 2-enoyl-coa Hydratase, Chain A, domain 2"/>
    <property type="match status" value="1"/>
</dbReference>
<dbReference type="GO" id="GO:0016836">
    <property type="term" value="F:hydro-lyase activity"/>
    <property type="evidence" value="ECO:0007669"/>
    <property type="project" value="UniProtKB-ARBA"/>
</dbReference>
<dbReference type="AlphaFoldDB" id="A0A2N3NL97"/>
<dbReference type="PANTHER" id="PTHR11941:SF166">
    <property type="entry name" value="ENOYL-COA HYDRATASE_ISOMERASE FAMILY PROTEIN (AFU_ORTHOLOGUE AFUA_8G01210)"/>
    <property type="match status" value="1"/>
</dbReference>
<evidence type="ECO:0000256" key="2">
    <source>
        <dbReference type="ARBA" id="ARBA00023239"/>
    </source>
</evidence>
<dbReference type="FunFam" id="3.90.226.10:FF:000009">
    <property type="entry name" value="Carnitinyl-CoA dehydratase"/>
    <property type="match status" value="1"/>
</dbReference>
<dbReference type="EMBL" id="NLAX01000002">
    <property type="protein sequence ID" value="PKS13189.1"/>
    <property type="molecule type" value="Genomic_DNA"/>
</dbReference>
<dbReference type="CDD" id="cd06558">
    <property type="entry name" value="crotonase-like"/>
    <property type="match status" value="1"/>
</dbReference>
<evidence type="ECO:0000313" key="4">
    <source>
        <dbReference type="EMBL" id="PKS13189.1"/>
    </source>
</evidence>
<dbReference type="PROSITE" id="PS00166">
    <property type="entry name" value="ENOYL_COA_HYDRATASE"/>
    <property type="match status" value="1"/>
</dbReference>
<dbReference type="VEuPathDB" id="FungiDB:jhhlp_000534"/>
<dbReference type="OrthoDB" id="2018133at2759"/>
<dbReference type="PANTHER" id="PTHR11941">
    <property type="entry name" value="ENOYL-COA HYDRATASE-RELATED"/>
    <property type="match status" value="1"/>
</dbReference>
<comment type="caution">
    <text evidence="4">The sequence shown here is derived from an EMBL/GenBank/DDBJ whole genome shotgun (WGS) entry which is preliminary data.</text>
</comment>
<dbReference type="GO" id="GO:0006635">
    <property type="term" value="P:fatty acid beta-oxidation"/>
    <property type="evidence" value="ECO:0007669"/>
    <property type="project" value="TreeGrafter"/>
</dbReference>
<dbReference type="STRING" id="41688.A0A2N3NL97"/>
<name>A0A2N3NL97_9PEZI</name>
<dbReference type="InterPro" id="IPR018376">
    <property type="entry name" value="Enoyl-CoA_hyd/isom_CS"/>
</dbReference>
<dbReference type="Proteomes" id="UP000233524">
    <property type="component" value="Unassembled WGS sequence"/>
</dbReference>
<dbReference type="InterPro" id="IPR029045">
    <property type="entry name" value="ClpP/crotonase-like_dom_sf"/>
</dbReference>
<keyword evidence="5" id="KW-1185">Reference proteome</keyword>
<gene>
    <name evidence="4" type="ORF">jhhlp_000534</name>
</gene>
<dbReference type="GO" id="GO:0005739">
    <property type="term" value="C:mitochondrion"/>
    <property type="evidence" value="ECO:0007669"/>
    <property type="project" value="TreeGrafter"/>
</dbReference>
<evidence type="ECO:0000313" key="5">
    <source>
        <dbReference type="Proteomes" id="UP000233524"/>
    </source>
</evidence>
<proteinExistence type="inferred from homology"/>
<keyword evidence="2" id="KW-0456">Lyase</keyword>